<reference evidence="1" key="1">
    <citation type="submission" date="2018-05" db="EMBL/GenBank/DDBJ databases">
        <authorList>
            <person name="Lanie J.A."/>
            <person name="Ng W.-L."/>
            <person name="Kazmierczak K.M."/>
            <person name="Andrzejewski T.M."/>
            <person name="Davidsen T.M."/>
            <person name="Wayne K.J."/>
            <person name="Tettelin H."/>
            <person name="Glass J.I."/>
            <person name="Rusch D."/>
            <person name="Podicherti R."/>
            <person name="Tsui H.-C.T."/>
            <person name="Winkler M.E."/>
        </authorList>
    </citation>
    <scope>NUCLEOTIDE SEQUENCE</scope>
</reference>
<name>A0A382LKI3_9ZZZZ</name>
<organism evidence="1">
    <name type="scientific">marine metagenome</name>
    <dbReference type="NCBI Taxonomy" id="408172"/>
    <lineage>
        <taxon>unclassified sequences</taxon>
        <taxon>metagenomes</taxon>
        <taxon>ecological metagenomes</taxon>
    </lineage>
</organism>
<proteinExistence type="predicted"/>
<evidence type="ECO:0000313" key="1">
    <source>
        <dbReference type="EMBL" id="SVC37298.1"/>
    </source>
</evidence>
<dbReference type="EMBL" id="UINC01087709">
    <property type="protein sequence ID" value="SVC37298.1"/>
    <property type="molecule type" value="Genomic_DNA"/>
</dbReference>
<protein>
    <submittedName>
        <fullName evidence="1">Uncharacterized protein</fullName>
    </submittedName>
</protein>
<sequence>VLLDFEAPLVGGGTIRGADLAGRDTLFWFWAPL</sequence>
<gene>
    <name evidence="1" type="ORF">METZ01_LOCUS290152</name>
</gene>
<dbReference type="AlphaFoldDB" id="A0A382LKI3"/>
<accession>A0A382LKI3</accession>
<feature type="non-terminal residue" evidence="1">
    <location>
        <position position="1"/>
    </location>
</feature>